<dbReference type="OrthoDB" id="6509890at2759"/>
<dbReference type="VEuPathDB" id="VectorBase:LOC119178242"/>
<keyword evidence="1" id="KW-0732">Signal</keyword>
<dbReference type="AlphaFoldDB" id="A0A6G5A4U6"/>
<evidence type="ECO:0000256" key="1">
    <source>
        <dbReference type="SAM" id="SignalP"/>
    </source>
</evidence>
<accession>A0A6G5A4U6</accession>
<protein>
    <submittedName>
        <fullName evidence="2">Putative conserved secreted protein</fullName>
    </submittedName>
</protein>
<feature type="signal peptide" evidence="1">
    <location>
        <begin position="1"/>
        <end position="20"/>
    </location>
</feature>
<dbReference type="EMBL" id="GIKN01003748">
    <property type="protein sequence ID" value="NIE46021.1"/>
    <property type="molecule type" value="Transcribed_RNA"/>
</dbReference>
<name>A0A6G5A4U6_RHIMP</name>
<feature type="chain" id="PRO_5026267160" evidence="1">
    <location>
        <begin position="21"/>
        <end position="196"/>
    </location>
</feature>
<organism evidence="2">
    <name type="scientific">Rhipicephalus microplus</name>
    <name type="common">Cattle tick</name>
    <name type="synonym">Boophilus microplus</name>
    <dbReference type="NCBI Taxonomy" id="6941"/>
    <lineage>
        <taxon>Eukaryota</taxon>
        <taxon>Metazoa</taxon>
        <taxon>Ecdysozoa</taxon>
        <taxon>Arthropoda</taxon>
        <taxon>Chelicerata</taxon>
        <taxon>Arachnida</taxon>
        <taxon>Acari</taxon>
        <taxon>Parasitiformes</taxon>
        <taxon>Ixodida</taxon>
        <taxon>Ixodoidea</taxon>
        <taxon>Ixodidae</taxon>
        <taxon>Rhipicephalinae</taxon>
        <taxon>Rhipicephalus</taxon>
        <taxon>Boophilus</taxon>
    </lineage>
</organism>
<sequence>MKRTSIVLFLLISCLMFVSSYKLLEKDETLDVVVDKQAERLGAEAIQVGQILRAISHGLRNPARTLDGAENQAQQYFFKKIINVVKTVGSGAVDLAKVVGKTVEDTIKAAKSFYSFEETPTTKAADILQKLAVKDLSLYALEDGKTYNDFRQHFAEELSRVAEPLIKKGEALCSCRGRTQLDEIEAKFVEVVVKAF</sequence>
<evidence type="ECO:0000313" key="2">
    <source>
        <dbReference type="EMBL" id="NIE46021.1"/>
    </source>
</evidence>
<reference evidence="2" key="1">
    <citation type="submission" date="2020-03" db="EMBL/GenBank/DDBJ databases">
        <title>A transcriptome and proteome of the tick Rhipicephalus microplus shaped by the genetic composition of its hosts and developmental stage.</title>
        <authorList>
            <person name="Garcia G.R."/>
            <person name="Ribeiro J.M.C."/>
            <person name="Maruyama S.R."/>
            <person name="Gardinasse L.G."/>
            <person name="Nelson K."/>
            <person name="Ferreira B.R."/>
            <person name="Andrade T.G."/>
            <person name="Santos I.K.F.M."/>
        </authorList>
    </citation>
    <scope>NUCLEOTIDE SEQUENCE</scope>
    <source>
        <strain evidence="2">NSGR</strain>
        <tissue evidence="2">Salivary glands</tissue>
    </source>
</reference>
<proteinExistence type="predicted"/>